<reference evidence="3 4" key="1">
    <citation type="submission" date="2020-11" db="EMBL/GenBank/DDBJ databases">
        <title>Pseudonocardia abyssalis sp. nov. and Pseudonocardia oceani sp. nov., description and phylogenomic analysis of two novel actinomycetes isolated from the deep Southern Ocean.</title>
        <authorList>
            <person name="Parra J."/>
        </authorList>
    </citation>
    <scope>NUCLEOTIDE SEQUENCE [LARGE SCALE GENOMIC DNA]</scope>
    <source>
        <strain evidence="4">KRD185</strain>
    </source>
</reference>
<dbReference type="Pfam" id="PF01527">
    <property type="entry name" value="HTH_Tnp_1"/>
    <property type="match status" value="1"/>
</dbReference>
<proteinExistence type="predicted"/>
<keyword evidence="4" id="KW-1185">Reference proteome</keyword>
<dbReference type="InterPro" id="IPR051839">
    <property type="entry name" value="RD_transcriptional_regulator"/>
</dbReference>
<dbReference type="EMBL" id="JADQDF010000001">
    <property type="protein sequence ID" value="MBW0130544.1"/>
    <property type="molecule type" value="Genomic_DNA"/>
</dbReference>
<sequence>MRGRLRSPARPVQPIPPALRTSHFPGPSPTSLSLLEDQLDQRGAEEFRRNAAKLALDGGRSIREVARELGVNHETLRNWVEALRRERRDGPAAVSGEERAELARLRRRVAELELEKEVLRKAAVFFARETDR</sequence>
<comment type="caution">
    <text evidence="3">The sequence shown here is derived from an EMBL/GenBank/DDBJ whole genome shotgun (WGS) entry which is preliminary data.</text>
</comment>
<feature type="region of interest" description="Disordered" evidence="2">
    <location>
        <begin position="1"/>
        <end position="33"/>
    </location>
</feature>
<keyword evidence="1" id="KW-0175">Coiled coil</keyword>
<feature type="coiled-coil region" evidence="1">
    <location>
        <begin position="95"/>
        <end position="122"/>
    </location>
</feature>
<evidence type="ECO:0000256" key="1">
    <source>
        <dbReference type="SAM" id="Coils"/>
    </source>
</evidence>
<gene>
    <name evidence="3" type="ORF">I4I82_23090</name>
</gene>
<dbReference type="RefSeq" id="WP_218589172.1">
    <property type="nucleotide sequence ID" value="NZ_JADQDF010000001.1"/>
</dbReference>
<evidence type="ECO:0000256" key="2">
    <source>
        <dbReference type="SAM" id="MobiDB-lite"/>
    </source>
</evidence>
<evidence type="ECO:0000313" key="3">
    <source>
        <dbReference type="EMBL" id="MBW0130544.1"/>
    </source>
</evidence>
<name>A0ABS6UFB2_9PSEU</name>
<evidence type="ECO:0000313" key="4">
    <source>
        <dbReference type="Proteomes" id="UP000694300"/>
    </source>
</evidence>
<organism evidence="3 4">
    <name type="scientific">Pseudonocardia oceani</name>
    <dbReference type="NCBI Taxonomy" id="2792013"/>
    <lineage>
        <taxon>Bacteria</taxon>
        <taxon>Bacillati</taxon>
        <taxon>Actinomycetota</taxon>
        <taxon>Actinomycetes</taxon>
        <taxon>Pseudonocardiales</taxon>
        <taxon>Pseudonocardiaceae</taxon>
        <taxon>Pseudonocardia</taxon>
    </lineage>
</organism>
<dbReference type="Proteomes" id="UP000694300">
    <property type="component" value="Unassembled WGS sequence"/>
</dbReference>
<dbReference type="InterPro" id="IPR002514">
    <property type="entry name" value="Transposase_8"/>
</dbReference>
<accession>A0ABS6UFB2</accession>
<protein>
    <submittedName>
        <fullName evidence="3">Transposase</fullName>
    </submittedName>
</protein>
<dbReference type="PANTHER" id="PTHR33215:SF13">
    <property type="entry name" value="PROTEIN DISTAL ANTENNA"/>
    <property type="match status" value="1"/>
</dbReference>
<dbReference type="PANTHER" id="PTHR33215">
    <property type="entry name" value="PROTEIN DISTAL ANTENNA"/>
    <property type="match status" value="1"/>
</dbReference>